<dbReference type="InterPro" id="IPR036390">
    <property type="entry name" value="WH_DNA-bd_sf"/>
</dbReference>
<evidence type="ECO:0000256" key="1">
    <source>
        <dbReference type="ARBA" id="ARBA00023015"/>
    </source>
</evidence>
<dbReference type="InterPro" id="IPR036388">
    <property type="entry name" value="WH-like_DNA-bd_sf"/>
</dbReference>
<evidence type="ECO:0000313" key="6">
    <source>
        <dbReference type="Proteomes" id="UP000467148"/>
    </source>
</evidence>
<keyword evidence="6" id="KW-1185">Reference proteome</keyword>
<feature type="domain" description="HTH gntR-type" evidence="4">
    <location>
        <begin position="18"/>
        <end position="86"/>
    </location>
</feature>
<dbReference type="SMART" id="SM00345">
    <property type="entry name" value="HTH_GNTR"/>
    <property type="match status" value="1"/>
</dbReference>
<dbReference type="InterPro" id="IPR028978">
    <property type="entry name" value="Chorismate_lyase_/UTRA_dom_sf"/>
</dbReference>
<sequence>MTSKAQKSAQPRKRHERKLRYQHVYDMIEAMIREQGLQPGDKLPSTAELAEMAKVSVISVRRALDELAHQQKITRHQGVGTFVAPHRITSELTRSGSLLQMMRGPAGEVELHTDLVSVLVGLAGDQHAIALGVQSGSPVWEVTRVRRVGATPKVLERAVLPLAVVPSLDQEHLAAGGSLYDFLRDQYGLSDDLVEQAMEVVEPSAWEREHLNLTGRDDVVRIRGTSIRADGVVFDSFQQTYLAHDFVFYVSASSRSRLIEPRDDKFWAVQPLGPTARSVN</sequence>
<organism evidence="5 6">
    <name type="scientific">Mycolicibacterium helvum</name>
    <dbReference type="NCBI Taxonomy" id="1534349"/>
    <lineage>
        <taxon>Bacteria</taxon>
        <taxon>Bacillati</taxon>
        <taxon>Actinomycetota</taxon>
        <taxon>Actinomycetes</taxon>
        <taxon>Mycobacteriales</taxon>
        <taxon>Mycobacteriaceae</taxon>
        <taxon>Mycolicibacterium</taxon>
    </lineage>
</organism>
<evidence type="ECO:0000259" key="4">
    <source>
        <dbReference type="PROSITE" id="PS50949"/>
    </source>
</evidence>
<dbReference type="GO" id="GO:0003700">
    <property type="term" value="F:DNA-binding transcription factor activity"/>
    <property type="evidence" value="ECO:0007669"/>
    <property type="project" value="InterPro"/>
</dbReference>
<keyword evidence="2" id="KW-0238">DNA-binding</keyword>
<dbReference type="Pfam" id="PF07702">
    <property type="entry name" value="UTRA"/>
    <property type="match status" value="1"/>
</dbReference>
<dbReference type="Pfam" id="PF00392">
    <property type="entry name" value="GntR"/>
    <property type="match status" value="1"/>
</dbReference>
<keyword evidence="3" id="KW-0804">Transcription</keyword>
<dbReference type="GO" id="GO:0003677">
    <property type="term" value="F:DNA binding"/>
    <property type="evidence" value="ECO:0007669"/>
    <property type="project" value="UniProtKB-KW"/>
</dbReference>
<dbReference type="EMBL" id="AP022596">
    <property type="protein sequence ID" value="BBY66569.1"/>
    <property type="molecule type" value="Genomic_DNA"/>
</dbReference>
<dbReference type="SUPFAM" id="SSF64288">
    <property type="entry name" value="Chorismate lyase-like"/>
    <property type="match status" value="1"/>
</dbReference>
<dbReference type="GO" id="GO:0045892">
    <property type="term" value="P:negative regulation of DNA-templated transcription"/>
    <property type="evidence" value="ECO:0007669"/>
    <property type="project" value="TreeGrafter"/>
</dbReference>
<dbReference type="Proteomes" id="UP000467148">
    <property type="component" value="Chromosome"/>
</dbReference>
<evidence type="ECO:0000256" key="2">
    <source>
        <dbReference type="ARBA" id="ARBA00023125"/>
    </source>
</evidence>
<gene>
    <name evidence="5" type="ORF">MHEL_48120</name>
</gene>
<dbReference type="KEGG" id="mhev:MHEL_48120"/>
<dbReference type="PANTHER" id="PTHR44846:SF1">
    <property type="entry name" value="MANNOSYL-D-GLYCERATE TRANSPORT_METABOLISM SYSTEM REPRESSOR MNGR-RELATED"/>
    <property type="match status" value="1"/>
</dbReference>
<dbReference type="PROSITE" id="PS50949">
    <property type="entry name" value="HTH_GNTR"/>
    <property type="match status" value="1"/>
</dbReference>
<dbReference type="InterPro" id="IPR011663">
    <property type="entry name" value="UTRA"/>
</dbReference>
<keyword evidence="1" id="KW-0805">Transcription regulation</keyword>
<dbReference type="CDD" id="cd07377">
    <property type="entry name" value="WHTH_GntR"/>
    <property type="match status" value="1"/>
</dbReference>
<dbReference type="SUPFAM" id="SSF46785">
    <property type="entry name" value="Winged helix' DNA-binding domain"/>
    <property type="match status" value="1"/>
</dbReference>
<accession>A0A7I7TDP8</accession>
<dbReference type="InterPro" id="IPR000524">
    <property type="entry name" value="Tscrpt_reg_HTH_GntR"/>
</dbReference>
<dbReference type="InterPro" id="IPR050679">
    <property type="entry name" value="Bact_HTH_transcr_reg"/>
</dbReference>
<protein>
    <submittedName>
        <fullName evidence="5">GntR family transcriptional regulator</fullName>
    </submittedName>
</protein>
<evidence type="ECO:0000313" key="5">
    <source>
        <dbReference type="EMBL" id="BBY66569.1"/>
    </source>
</evidence>
<dbReference type="SMART" id="SM00866">
    <property type="entry name" value="UTRA"/>
    <property type="match status" value="1"/>
</dbReference>
<evidence type="ECO:0000256" key="3">
    <source>
        <dbReference type="ARBA" id="ARBA00023163"/>
    </source>
</evidence>
<name>A0A7I7TDP8_9MYCO</name>
<dbReference type="Gene3D" id="3.40.1410.10">
    <property type="entry name" value="Chorismate lyase-like"/>
    <property type="match status" value="1"/>
</dbReference>
<dbReference type="AlphaFoldDB" id="A0A7I7TDP8"/>
<reference evidence="5 6" key="1">
    <citation type="journal article" date="2019" name="Emerg. Microbes Infect.">
        <title>Comprehensive subspecies identification of 175 nontuberculous mycobacteria species based on 7547 genomic profiles.</title>
        <authorList>
            <person name="Matsumoto Y."/>
            <person name="Kinjo T."/>
            <person name="Motooka D."/>
            <person name="Nabeya D."/>
            <person name="Jung N."/>
            <person name="Uechi K."/>
            <person name="Horii T."/>
            <person name="Iida T."/>
            <person name="Fujita J."/>
            <person name="Nakamura S."/>
        </authorList>
    </citation>
    <scope>NUCLEOTIDE SEQUENCE [LARGE SCALE GENOMIC DNA]</scope>
    <source>
        <strain evidence="5 6">JCM 30396</strain>
    </source>
</reference>
<dbReference type="Gene3D" id="1.10.10.10">
    <property type="entry name" value="Winged helix-like DNA-binding domain superfamily/Winged helix DNA-binding domain"/>
    <property type="match status" value="1"/>
</dbReference>
<dbReference type="PANTHER" id="PTHR44846">
    <property type="entry name" value="MANNOSYL-D-GLYCERATE TRANSPORT/METABOLISM SYSTEM REPRESSOR MNGR-RELATED"/>
    <property type="match status" value="1"/>
</dbReference>
<proteinExistence type="predicted"/>